<name>A0ABD3CIW9_9LAMI</name>
<keyword evidence="2" id="KW-0472">Membrane</keyword>
<keyword evidence="1" id="KW-0175">Coiled coil</keyword>
<evidence type="ECO:0000313" key="4">
    <source>
        <dbReference type="Proteomes" id="UP001632038"/>
    </source>
</evidence>
<sequence length="113" mass="13322">MQVRCSFENFKNNKNPPRLFYDCPNYGSKNESCDFFDWYDNAKYEQDKEELQRLTGENVVLNSENASLRCKLQEMEIKYEALQQNIRDTYGNAISWKVAIILMLVAAYIAKLM</sequence>
<dbReference type="AlphaFoldDB" id="A0ABD3CIW9"/>
<evidence type="ECO:0000256" key="1">
    <source>
        <dbReference type="SAM" id="Coils"/>
    </source>
</evidence>
<evidence type="ECO:0000256" key="2">
    <source>
        <dbReference type="SAM" id="Phobius"/>
    </source>
</evidence>
<dbReference type="EMBL" id="JAVIJP010000033">
    <property type="protein sequence ID" value="KAL3629858.1"/>
    <property type="molecule type" value="Genomic_DNA"/>
</dbReference>
<protein>
    <recommendedName>
        <fullName evidence="5">Zinc finger GRF-type domain-containing protein</fullName>
    </recommendedName>
</protein>
<evidence type="ECO:0008006" key="5">
    <source>
        <dbReference type="Google" id="ProtNLM"/>
    </source>
</evidence>
<proteinExistence type="predicted"/>
<feature type="transmembrane region" description="Helical" evidence="2">
    <location>
        <begin position="93"/>
        <end position="110"/>
    </location>
</feature>
<gene>
    <name evidence="3" type="ORF">CASFOL_026170</name>
</gene>
<keyword evidence="2" id="KW-0812">Transmembrane</keyword>
<keyword evidence="2" id="KW-1133">Transmembrane helix</keyword>
<evidence type="ECO:0000313" key="3">
    <source>
        <dbReference type="EMBL" id="KAL3629858.1"/>
    </source>
</evidence>
<comment type="caution">
    <text evidence="3">The sequence shown here is derived from an EMBL/GenBank/DDBJ whole genome shotgun (WGS) entry which is preliminary data.</text>
</comment>
<accession>A0ABD3CIW9</accession>
<feature type="coiled-coil region" evidence="1">
    <location>
        <begin position="44"/>
        <end position="92"/>
    </location>
</feature>
<keyword evidence="4" id="KW-1185">Reference proteome</keyword>
<organism evidence="3 4">
    <name type="scientific">Castilleja foliolosa</name>
    <dbReference type="NCBI Taxonomy" id="1961234"/>
    <lineage>
        <taxon>Eukaryota</taxon>
        <taxon>Viridiplantae</taxon>
        <taxon>Streptophyta</taxon>
        <taxon>Embryophyta</taxon>
        <taxon>Tracheophyta</taxon>
        <taxon>Spermatophyta</taxon>
        <taxon>Magnoliopsida</taxon>
        <taxon>eudicotyledons</taxon>
        <taxon>Gunneridae</taxon>
        <taxon>Pentapetalae</taxon>
        <taxon>asterids</taxon>
        <taxon>lamiids</taxon>
        <taxon>Lamiales</taxon>
        <taxon>Orobanchaceae</taxon>
        <taxon>Pedicularideae</taxon>
        <taxon>Castillejinae</taxon>
        <taxon>Castilleja</taxon>
    </lineage>
</organism>
<reference evidence="4" key="1">
    <citation type="journal article" date="2024" name="IScience">
        <title>Strigolactones Initiate the Formation of Haustorium-like Structures in Castilleja.</title>
        <authorList>
            <person name="Buerger M."/>
            <person name="Peterson D."/>
            <person name="Chory J."/>
        </authorList>
    </citation>
    <scope>NUCLEOTIDE SEQUENCE [LARGE SCALE GENOMIC DNA]</scope>
</reference>
<dbReference type="Proteomes" id="UP001632038">
    <property type="component" value="Unassembled WGS sequence"/>
</dbReference>